<organism evidence="3 4">
    <name type="scientific">Gemmobacter aquaticus</name>
    <dbReference type="NCBI Taxonomy" id="490185"/>
    <lineage>
        <taxon>Bacteria</taxon>
        <taxon>Pseudomonadati</taxon>
        <taxon>Pseudomonadota</taxon>
        <taxon>Alphaproteobacteria</taxon>
        <taxon>Rhodobacterales</taxon>
        <taxon>Paracoccaceae</taxon>
        <taxon>Gemmobacter</taxon>
    </lineage>
</organism>
<dbReference type="Pfam" id="PF25917">
    <property type="entry name" value="BSH_RND"/>
    <property type="match status" value="1"/>
</dbReference>
<evidence type="ECO:0000313" key="3">
    <source>
        <dbReference type="EMBL" id="GGO35559.1"/>
    </source>
</evidence>
<feature type="domain" description="Multidrug resistance protein MdtA-like barrel-sandwich hybrid" evidence="2">
    <location>
        <begin position="75"/>
        <end position="237"/>
    </location>
</feature>
<dbReference type="Proteomes" id="UP000598196">
    <property type="component" value="Unassembled WGS sequence"/>
</dbReference>
<dbReference type="Gene3D" id="2.40.30.170">
    <property type="match status" value="1"/>
</dbReference>
<dbReference type="GO" id="GO:0005886">
    <property type="term" value="C:plasma membrane"/>
    <property type="evidence" value="ECO:0007669"/>
    <property type="project" value="TreeGrafter"/>
</dbReference>
<dbReference type="Gene3D" id="1.10.287.470">
    <property type="entry name" value="Helix hairpin bin"/>
    <property type="match status" value="1"/>
</dbReference>
<feature type="coiled-coil region" evidence="1">
    <location>
        <begin position="181"/>
        <end position="215"/>
    </location>
</feature>
<accession>A0A917YM90</accession>
<proteinExistence type="predicted"/>
<dbReference type="SUPFAM" id="SSF111369">
    <property type="entry name" value="HlyD-like secretion proteins"/>
    <property type="match status" value="3"/>
</dbReference>
<dbReference type="Gene3D" id="2.40.50.100">
    <property type="match status" value="1"/>
</dbReference>
<evidence type="ECO:0000256" key="1">
    <source>
        <dbReference type="SAM" id="Coils"/>
    </source>
</evidence>
<name>A0A917YM90_9RHOB</name>
<comment type="caution">
    <text evidence="3">The sequence shown here is derived from an EMBL/GenBank/DDBJ whole genome shotgun (WGS) entry which is preliminary data.</text>
</comment>
<protein>
    <submittedName>
        <fullName evidence="3">Hemolysin secretion protein D</fullName>
    </submittedName>
</protein>
<dbReference type="PANTHER" id="PTHR30438:SF2">
    <property type="entry name" value="MEMBRANE PROTEIN"/>
    <property type="match status" value="1"/>
</dbReference>
<dbReference type="PANTHER" id="PTHR30438">
    <property type="entry name" value="36 KDA ANTIGEN-RELATED"/>
    <property type="match status" value="1"/>
</dbReference>
<dbReference type="EMBL" id="BMLP01000006">
    <property type="protein sequence ID" value="GGO35559.1"/>
    <property type="molecule type" value="Genomic_DNA"/>
</dbReference>
<dbReference type="AlphaFoldDB" id="A0A917YM90"/>
<evidence type="ECO:0000259" key="2">
    <source>
        <dbReference type="Pfam" id="PF25917"/>
    </source>
</evidence>
<evidence type="ECO:0000313" key="4">
    <source>
        <dbReference type="Proteomes" id="UP000598196"/>
    </source>
</evidence>
<dbReference type="InterPro" id="IPR058625">
    <property type="entry name" value="MdtA-like_BSH"/>
</dbReference>
<keyword evidence="1" id="KW-0175">Coiled coil</keyword>
<reference evidence="3 4" key="1">
    <citation type="journal article" date="2014" name="Int. J. Syst. Evol. Microbiol.">
        <title>Complete genome sequence of Corynebacterium casei LMG S-19264T (=DSM 44701T), isolated from a smear-ripened cheese.</title>
        <authorList>
            <consortium name="US DOE Joint Genome Institute (JGI-PGF)"/>
            <person name="Walter F."/>
            <person name="Albersmeier A."/>
            <person name="Kalinowski J."/>
            <person name="Ruckert C."/>
        </authorList>
    </citation>
    <scope>NUCLEOTIDE SEQUENCE [LARGE SCALE GENOMIC DNA]</scope>
    <source>
        <strain evidence="3 4">CGMCC 1.7029</strain>
    </source>
</reference>
<gene>
    <name evidence="3" type="ORF">GCM10010991_28000</name>
</gene>
<keyword evidence="4" id="KW-1185">Reference proteome</keyword>
<dbReference type="RefSeq" id="WP_229704418.1">
    <property type="nucleotide sequence ID" value="NZ_BMLP01000006.1"/>
</dbReference>
<sequence>MQPVQRAAGGCNLDMDDLRNEGAMSNRFLLALTIVLAANVAPAVAESPFDALKARFFNRQTMGIASSNGRIESQTVDVATKYAGRIEAVMVAEGQIVDPGDPVARIDDRETQAQMMGARAAVMRAKAVKSVAEASTAQAQSALSVAETNHDRVQKLHAEGHASDAVRDDAVNAFTSAKAALRMAEAQLDESDALIASANADLARLEIALDDLTIRAPVRGRVAYRLREPGEVLAAGAPIVTLLDLSDIYMNIYLQAADVGPLVLNDEARLILDPIPQFVIPATVTFISPEAQFTPKSVETASEREDLVFRVKLRVPPELVERFEDRVKTGVRGLGFVRTLPGTDWPADLAVKLPE</sequence>